<proteinExistence type="predicted"/>
<evidence type="ECO:0000313" key="1">
    <source>
        <dbReference type="Proteomes" id="UP000887580"/>
    </source>
</evidence>
<organism evidence="1 2">
    <name type="scientific">Panagrolaimus sp. PS1159</name>
    <dbReference type="NCBI Taxonomy" id="55785"/>
    <lineage>
        <taxon>Eukaryota</taxon>
        <taxon>Metazoa</taxon>
        <taxon>Ecdysozoa</taxon>
        <taxon>Nematoda</taxon>
        <taxon>Chromadorea</taxon>
        <taxon>Rhabditida</taxon>
        <taxon>Tylenchina</taxon>
        <taxon>Panagrolaimomorpha</taxon>
        <taxon>Panagrolaimoidea</taxon>
        <taxon>Panagrolaimidae</taxon>
        <taxon>Panagrolaimus</taxon>
    </lineage>
</organism>
<evidence type="ECO:0000313" key="2">
    <source>
        <dbReference type="WBParaSite" id="PS1159_v2.g23226.t1"/>
    </source>
</evidence>
<accession>A0AC35G2Q7</accession>
<dbReference type="WBParaSite" id="PS1159_v2.g23226.t1">
    <property type="protein sequence ID" value="PS1159_v2.g23226.t1"/>
    <property type="gene ID" value="PS1159_v2.g23226"/>
</dbReference>
<name>A0AC35G2Q7_9BILA</name>
<sequence>MKNIVNPFEFPRQQDGDQKNESEVMQFKAFQQLLGSDRQPVSQEIGYNDGHIVPQMAPDYGKYKLRGSYCTFKAK</sequence>
<dbReference type="Proteomes" id="UP000887580">
    <property type="component" value="Unplaced"/>
</dbReference>
<reference evidence="2" key="1">
    <citation type="submission" date="2022-11" db="UniProtKB">
        <authorList>
            <consortium name="WormBaseParasite"/>
        </authorList>
    </citation>
    <scope>IDENTIFICATION</scope>
</reference>
<protein>
    <submittedName>
        <fullName evidence="2">Uncharacterized protein</fullName>
    </submittedName>
</protein>